<dbReference type="PANTHER" id="PTHR38778">
    <property type="entry name" value="CYTOPLASMIC PROTEIN-RELATED"/>
    <property type="match status" value="1"/>
</dbReference>
<dbReference type="Pfam" id="PF04320">
    <property type="entry name" value="YggL_50S_bp"/>
    <property type="match status" value="1"/>
</dbReference>
<comment type="caution">
    <text evidence="1">The sequence shown here is derived from an EMBL/GenBank/DDBJ whole genome shotgun (WGS) entry which is preliminary data.</text>
</comment>
<gene>
    <name evidence="1" type="ORF">HJ583_014300</name>
</gene>
<evidence type="ECO:0000313" key="2">
    <source>
        <dbReference type="Proteomes" id="UP000778523"/>
    </source>
</evidence>
<accession>A0ABX2IHE1</accession>
<dbReference type="PANTHER" id="PTHR38778:SF1">
    <property type="entry name" value="CYTOPLASMIC PROTEIN"/>
    <property type="match status" value="1"/>
</dbReference>
<dbReference type="EMBL" id="JABCSC020000003">
    <property type="protein sequence ID" value="NSL56208.1"/>
    <property type="molecule type" value="Genomic_DNA"/>
</dbReference>
<dbReference type="Proteomes" id="UP000778523">
    <property type="component" value="Unassembled WGS sequence"/>
</dbReference>
<evidence type="ECO:0000313" key="1">
    <source>
        <dbReference type="EMBL" id="NSL56208.1"/>
    </source>
</evidence>
<sequence>MTNRPIPSATWLHRLNLRQRKKLRVGEHRETGFELRLVFSEALDARAYMPVWEGLRACAREEGLMLVGLGGQLPLSETDAFVCSEGPGTVSEEARQAVLDWLKTQASVREVEAGPLKDAWYGW</sequence>
<dbReference type="RefSeq" id="WP_170022529.1">
    <property type="nucleotide sequence ID" value="NZ_JABCSC020000003.1"/>
</dbReference>
<keyword evidence="2" id="KW-1185">Reference proteome</keyword>
<name>A0ABX2IHE1_9RHOO</name>
<protein>
    <submittedName>
        <fullName evidence="1">DUF469 family protein</fullName>
    </submittedName>
</protein>
<organism evidence="1 2">
    <name type="scientific">Uliginosibacterium aquaticum</name>
    <dbReference type="NCBI Taxonomy" id="2731212"/>
    <lineage>
        <taxon>Bacteria</taxon>
        <taxon>Pseudomonadati</taxon>
        <taxon>Pseudomonadota</taxon>
        <taxon>Betaproteobacteria</taxon>
        <taxon>Rhodocyclales</taxon>
        <taxon>Zoogloeaceae</taxon>
        <taxon>Uliginosibacterium</taxon>
    </lineage>
</organism>
<reference evidence="1 2" key="1">
    <citation type="submission" date="2020-06" db="EMBL/GenBank/DDBJ databases">
        <title>Draft genome of Uliginosibacterium sp. IMCC34675.</title>
        <authorList>
            <person name="Song J."/>
        </authorList>
    </citation>
    <scope>NUCLEOTIDE SEQUENCE [LARGE SCALE GENOMIC DNA]</scope>
    <source>
        <strain evidence="1 2">IMCC34675</strain>
    </source>
</reference>
<proteinExistence type="predicted"/>
<dbReference type="InterPro" id="IPR007416">
    <property type="entry name" value="YggL_50S_bp"/>
</dbReference>